<reference evidence="2" key="1">
    <citation type="submission" date="2022-11" db="UniProtKB">
        <authorList>
            <consortium name="WormBaseParasite"/>
        </authorList>
    </citation>
    <scope>IDENTIFICATION</scope>
</reference>
<name>A0AC35GC45_9BILA</name>
<dbReference type="Proteomes" id="UP000887580">
    <property type="component" value="Unplaced"/>
</dbReference>
<accession>A0AC35GC45</accession>
<evidence type="ECO:0000313" key="2">
    <source>
        <dbReference type="WBParaSite" id="PS1159_v2.g3469.t1"/>
    </source>
</evidence>
<dbReference type="WBParaSite" id="PS1159_v2.g3469.t1">
    <property type="protein sequence ID" value="PS1159_v2.g3469.t1"/>
    <property type="gene ID" value="PS1159_v2.g3469"/>
</dbReference>
<proteinExistence type="predicted"/>
<protein>
    <submittedName>
        <fullName evidence="2">NR LBD domain-containing protein</fullName>
    </submittedName>
</protein>
<sequence>MYQRSENPLGAMKIVEKFEKSDISSVIQYFLNVERVCNDYVENGANHITIPENEFYTNLSPFQVLSEPRKICPRTKLNWTDKFLVTSDVLQQGWCRSFLNYIDWVSHIPELHQLTIDDQIRLVMDRGTSCMDILAGYRAFQNNVHYVKGIPFSGGAYFPRDDSQNKLIDPGFNPMLKEYAISIYDEITIPAKELNLSSTEYALLRVITFLTPGRNFYFQMFNFILHF</sequence>
<organism evidence="1 2">
    <name type="scientific">Panagrolaimus sp. PS1159</name>
    <dbReference type="NCBI Taxonomy" id="55785"/>
    <lineage>
        <taxon>Eukaryota</taxon>
        <taxon>Metazoa</taxon>
        <taxon>Ecdysozoa</taxon>
        <taxon>Nematoda</taxon>
        <taxon>Chromadorea</taxon>
        <taxon>Rhabditida</taxon>
        <taxon>Tylenchina</taxon>
        <taxon>Panagrolaimomorpha</taxon>
        <taxon>Panagrolaimoidea</taxon>
        <taxon>Panagrolaimidae</taxon>
        <taxon>Panagrolaimus</taxon>
    </lineage>
</organism>
<evidence type="ECO:0000313" key="1">
    <source>
        <dbReference type="Proteomes" id="UP000887580"/>
    </source>
</evidence>